<gene>
    <name evidence="3" type="ORF">MUG09_01220</name>
</gene>
<dbReference type="Pfam" id="PF13173">
    <property type="entry name" value="AAA_14"/>
    <property type="match status" value="1"/>
</dbReference>
<dbReference type="PANTHER" id="PTHR33295:SF20">
    <property type="entry name" value="ATPASE"/>
    <property type="match status" value="1"/>
</dbReference>
<dbReference type="InterPro" id="IPR027417">
    <property type="entry name" value="P-loop_NTPase"/>
</dbReference>
<dbReference type="Proteomes" id="UP000829708">
    <property type="component" value="Chromosome"/>
</dbReference>
<organism evidence="3 4">
    <name type="scientific">Sphaerochaeta associata</name>
    <dbReference type="NCBI Taxonomy" id="1129264"/>
    <lineage>
        <taxon>Bacteria</taxon>
        <taxon>Pseudomonadati</taxon>
        <taxon>Spirochaetota</taxon>
        <taxon>Spirochaetia</taxon>
        <taxon>Spirochaetales</taxon>
        <taxon>Sphaerochaetaceae</taxon>
        <taxon>Sphaerochaeta</taxon>
    </lineage>
</organism>
<keyword evidence="4" id="KW-1185">Reference proteome</keyword>
<dbReference type="PANTHER" id="PTHR33295">
    <property type="entry name" value="ATPASE"/>
    <property type="match status" value="1"/>
</dbReference>
<reference evidence="4" key="1">
    <citation type="journal article" date="2024" name="J Bioinform Genom">
        <title>Complete genome sequence of the type strain bacterium Sphaerochaeta associata GLS2t (VKM B-2742)t.</title>
        <authorList>
            <person name="Troshina O.Y."/>
            <person name="Tepeeva A.N."/>
            <person name="Arzamasceva V.O."/>
            <person name="Whitman W.B."/>
            <person name="Varghese N."/>
            <person name="Shapiro N."/>
            <person name="Woyke T."/>
            <person name="Kripides N.C."/>
            <person name="Vasilenko O.V."/>
        </authorList>
    </citation>
    <scope>NUCLEOTIDE SEQUENCE [LARGE SCALE GENOMIC DNA]</scope>
    <source>
        <strain evidence="4">GLS2T</strain>
    </source>
</reference>
<dbReference type="InterPro" id="IPR041682">
    <property type="entry name" value="AAA_14"/>
</dbReference>
<dbReference type="GO" id="GO:0005524">
    <property type="term" value="F:ATP binding"/>
    <property type="evidence" value="ECO:0007669"/>
    <property type="project" value="UniProtKB-KW"/>
</dbReference>
<evidence type="ECO:0000313" key="4">
    <source>
        <dbReference type="Proteomes" id="UP000829708"/>
    </source>
</evidence>
<dbReference type="SUPFAM" id="SSF52540">
    <property type="entry name" value="P-loop containing nucleoside triphosphate hydrolases"/>
    <property type="match status" value="1"/>
</dbReference>
<feature type="domain" description="AAA" evidence="1">
    <location>
        <begin position="4"/>
        <end position="117"/>
    </location>
</feature>
<name>A0ABY4DAT6_9SPIR</name>
<dbReference type="Pfam" id="PF13635">
    <property type="entry name" value="DUF4143"/>
    <property type="match status" value="1"/>
</dbReference>
<keyword evidence="3" id="KW-0547">Nucleotide-binding</keyword>
<evidence type="ECO:0000259" key="2">
    <source>
        <dbReference type="Pfam" id="PF13635"/>
    </source>
</evidence>
<evidence type="ECO:0000259" key="1">
    <source>
        <dbReference type="Pfam" id="PF13173"/>
    </source>
</evidence>
<accession>A0ABY4DAT6</accession>
<dbReference type="InterPro" id="IPR025420">
    <property type="entry name" value="DUF4143"/>
</dbReference>
<feature type="domain" description="DUF4143" evidence="2">
    <location>
        <begin position="168"/>
        <end position="310"/>
    </location>
</feature>
<dbReference type="EMBL" id="CP094929">
    <property type="protein sequence ID" value="UOM51391.1"/>
    <property type="molecule type" value="Genomic_DNA"/>
</dbReference>
<evidence type="ECO:0000313" key="3">
    <source>
        <dbReference type="EMBL" id="UOM51391.1"/>
    </source>
</evidence>
<protein>
    <submittedName>
        <fullName evidence="3">ATP-binding protein</fullName>
    </submittedName>
</protein>
<keyword evidence="3" id="KW-0067">ATP-binding</keyword>
<proteinExistence type="predicted"/>
<sequence>MMLLIQQLLKEEGVAGKQIISINFESMRYYHLRTSLALYTYVSGLLKTMESPAYVFFDEIQIVEKWEEAVNSLFLDFQIDMYITISNSQLLSSELSTLLTGRFIHIEMQVLSFTEMLGFRSDQQEAQENLLWLYIRRGGFPVVHLTDDYDEKATYMIIHDIFDSIVLRDVVQRYKIRDVELLRRILNFIAETVGSTISAKRIADYFTPVDPGTIYTYLDALESSYLIATVHRYDIKQKHVLKTQAKYYLADSGLQHALCEGKASNITGILENIVYRELVRRGYKVYIGKTDTQEVDFIAEQEPKKLYVQVAFKLESEETVQREFSPLLSIRDSYPKFVVTMDPHFQDTIEGIRHIGLYQFLTDEQLY</sequence>